<dbReference type="RefSeq" id="WP_015162506.1">
    <property type="nucleotide sequence ID" value="NC_019697.1"/>
</dbReference>
<proteinExistence type="predicted"/>
<dbReference type="HOGENOM" id="CLU_2011181_0_0_3"/>
<dbReference type="Proteomes" id="UP000010366">
    <property type="component" value="Chromosome"/>
</dbReference>
<dbReference type="KEGG" id="cmp:Cha6605_5547"/>
<accession>K9UQC4</accession>
<evidence type="ECO:0000313" key="2">
    <source>
        <dbReference type="Proteomes" id="UP000010366"/>
    </source>
</evidence>
<name>K9UQC4_CHAP6</name>
<organism evidence="1 2">
    <name type="scientific">Chamaesiphon minutus (strain ATCC 27169 / PCC 6605)</name>
    <dbReference type="NCBI Taxonomy" id="1173020"/>
    <lineage>
        <taxon>Bacteria</taxon>
        <taxon>Bacillati</taxon>
        <taxon>Cyanobacteriota</taxon>
        <taxon>Cyanophyceae</taxon>
        <taxon>Gomontiellales</taxon>
        <taxon>Chamaesiphonaceae</taxon>
        <taxon>Chamaesiphon</taxon>
    </lineage>
</organism>
<sequence length="123" mass="13512">MKSVYVLWSLVTGVGLLGVRTFGNPFSDRVDYRVEYSGKAGSTLWGSYTMTQHDRSRISTTQQAVGKLPLMIKFSTGKNMIISANGSTANQEPITIKIYKHGSECSNSDRIDRAGVTDTVVCR</sequence>
<dbReference type="AlphaFoldDB" id="K9UQC4"/>
<gene>
    <name evidence="1" type="ORF">Cha6605_5547</name>
</gene>
<dbReference type="OrthoDB" id="9828623at2"/>
<keyword evidence="2" id="KW-1185">Reference proteome</keyword>
<protein>
    <submittedName>
        <fullName evidence="1">Uncharacterized protein</fullName>
    </submittedName>
</protein>
<evidence type="ECO:0000313" key="1">
    <source>
        <dbReference type="EMBL" id="AFY96424.1"/>
    </source>
</evidence>
<dbReference type="eggNOG" id="ENOG502ZK8M">
    <property type="taxonomic scope" value="Bacteria"/>
</dbReference>
<dbReference type="EMBL" id="CP003600">
    <property type="protein sequence ID" value="AFY96424.1"/>
    <property type="molecule type" value="Genomic_DNA"/>
</dbReference>
<reference evidence="1 2" key="1">
    <citation type="submission" date="2012-05" db="EMBL/GenBank/DDBJ databases">
        <title>Finished chromosome of genome of Chamaesiphon sp. PCC 6605.</title>
        <authorList>
            <consortium name="US DOE Joint Genome Institute"/>
            <person name="Gugger M."/>
            <person name="Coursin T."/>
            <person name="Rippka R."/>
            <person name="Tandeau De Marsac N."/>
            <person name="Huntemann M."/>
            <person name="Wei C.-L."/>
            <person name="Han J."/>
            <person name="Detter J.C."/>
            <person name="Han C."/>
            <person name="Tapia R."/>
            <person name="Chen A."/>
            <person name="Kyrpides N."/>
            <person name="Mavromatis K."/>
            <person name="Markowitz V."/>
            <person name="Szeto E."/>
            <person name="Ivanova N."/>
            <person name="Pagani I."/>
            <person name="Pati A."/>
            <person name="Goodwin L."/>
            <person name="Nordberg H.P."/>
            <person name="Cantor M.N."/>
            <person name="Hua S.X."/>
            <person name="Woyke T."/>
            <person name="Kerfeld C.A."/>
        </authorList>
    </citation>
    <scope>NUCLEOTIDE SEQUENCE [LARGE SCALE GENOMIC DNA]</scope>
    <source>
        <strain evidence="2">ATCC 27169 / PCC 6605</strain>
    </source>
</reference>